<accession>A0A0D6XR81</accession>
<dbReference type="EMBL" id="JXWY01000031">
    <property type="protein sequence ID" value="KIX91097.1"/>
    <property type="molecule type" value="Genomic_DNA"/>
</dbReference>
<name>A0A0D6XR81_9STAP</name>
<proteinExistence type="inferred from homology"/>
<keyword evidence="6 8" id="KW-1133">Transmembrane helix</keyword>
<evidence type="ECO:0000313" key="12">
    <source>
        <dbReference type="Proteomes" id="UP000032366"/>
    </source>
</evidence>
<dbReference type="InterPro" id="IPR045018">
    <property type="entry name" value="Azg-like"/>
</dbReference>
<comment type="subcellular location">
    <subcellularLocation>
        <location evidence="1 8">Cell membrane</location>
        <topology evidence="1 8">Multi-pass membrane protein</topology>
    </subcellularLocation>
</comment>
<evidence type="ECO:0000256" key="8">
    <source>
        <dbReference type="PIRNR" id="PIRNR005353"/>
    </source>
</evidence>
<keyword evidence="7 8" id="KW-0472">Membrane</keyword>
<evidence type="ECO:0000256" key="9">
    <source>
        <dbReference type="SAM" id="Phobius"/>
    </source>
</evidence>
<organism evidence="11 13">
    <name type="scientific">Staphylococcus microti</name>
    <dbReference type="NCBI Taxonomy" id="569857"/>
    <lineage>
        <taxon>Bacteria</taxon>
        <taxon>Bacillati</taxon>
        <taxon>Bacillota</taxon>
        <taxon>Bacilli</taxon>
        <taxon>Bacillales</taxon>
        <taxon>Staphylococcaceae</taxon>
        <taxon>Staphylococcus</taxon>
    </lineage>
</organism>
<dbReference type="PANTHER" id="PTHR43337:SF11">
    <property type="entry name" value="GUANINE_HYPOXANTHINE PERMEASE PBUG"/>
    <property type="match status" value="1"/>
</dbReference>
<evidence type="ECO:0000256" key="3">
    <source>
        <dbReference type="ARBA" id="ARBA00022448"/>
    </source>
</evidence>
<dbReference type="AlphaFoldDB" id="A0A0D6XR81"/>
<dbReference type="Proteomes" id="UP000032366">
    <property type="component" value="Unassembled WGS sequence"/>
</dbReference>
<keyword evidence="12" id="KW-1185">Reference proteome</keyword>
<evidence type="ECO:0000313" key="13">
    <source>
        <dbReference type="Proteomes" id="UP000254100"/>
    </source>
</evidence>
<feature type="transmembrane region" description="Helical" evidence="9">
    <location>
        <begin position="423"/>
        <end position="441"/>
    </location>
</feature>
<gene>
    <name evidence="11" type="primary">pbuG</name>
    <name evidence="11" type="ORF">NCTC13832_01931</name>
    <name evidence="10" type="ORF">TP70_03905</name>
</gene>
<evidence type="ECO:0000256" key="4">
    <source>
        <dbReference type="ARBA" id="ARBA00022475"/>
    </source>
</evidence>
<feature type="transmembrane region" description="Helical" evidence="9">
    <location>
        <begin position="143"/>
        <end position="163"/>
    </location>
</feature>
<evidence type="ECO:0000256" key="1">
    <source>
        <dbReference type="ARBA" id="ARBA00004651"/>
    </source>
</evidence>
<feature type="transmembrane region" description="Helical" evidence="9">
    <location>
        <begin position="383"/>
        <end position="411"/>
    </location>
</feature>
<evidence type="ECO:0000256" key="6">
    <source>
        <dbReference type="ARBA" id="ARBA00022989"/>
    </source>
</evidence>
<feature type="transmembrane region" description="Helical" evidence="9">
    <location>
        <begin position="252"/>
        <end position="282"/>
    </location>
</feature>
<feature type="transmembrane region" description="Helical" evidence="9">
    <location>
        <begin position="21"/>
        <end position="44"/>
    </location>
</feature>
<dbReference type="PIRSF" id="PIRSF005353">
    <property type="entry name" value="PbuG"/>
    <property type="match status" value="1"/>
</dbReference>
<evidence type="ECO:0000313" key="11">
    <source>
        <dbReference type="EMBL" id="SUM58183.1"/>
    </source>
</evidence>
<comment type="similarity">
    <text evidence="2 8">Belongs to the nucleobase:cation symporter-2 (NCS2) (TC 2.A.40) family. Azg-like subfamily.</text>
</comment>
<feature type="transmembrane region" description="Helical" evidence="9">
    <location>
        <begin position="294"/>
        <end position="317"/>
    </location>
</feature>
<feature type="transmembrane region" description="Helical" evidence="9">
    <location>
        <begin position="323"/>
        <end position="345"/>
    </location>
</feature>
<sequence>MRRYFRFDEHQTNYKREILGGLTTFLSMAYILAVNPQVLSLAGVDGIPADQKMDQGAIFVATALAAFVGCMFMGLIARYPIALAPGMGLNAFFAFTVVLTMGIPWQVGLTGVFFSGLFFAILTATGLRETIINAIPFEMKMAVSSGIGLFITFVGLQSSGIIVNNDATLVTLGKITDPPVLLAVFGIVITVILYAKKVSGAIFLGMVLTAIAGLLTHQIAPPTGVVGKIPSIAPTFGAAFESFQDPAQLFTIQFLIVILTFLFIDFFDTAGTIVAVASQAGFMKDNKLPRAGRALFADSLATMTGAIFGTTTTTSYIESTSGVAVGARTGLASIVTGICFLLALFFSPLMAVVTSAVTTPALVVVGVLMASNLAEISWKKFEVAVPAFVTIIMMPLSYSIATGIACGFIFYPITMLLTKRQKEVHPIMYGLMVIFILYFVFVHG</sequence>
<dbReference type="InterPro" id="IPR026033">
    <property type="entry name" value="Azg-like_bact_archaea"/>
</dbReference>
<dbReference type="GO" id="GO:0005886">
    <property type="term" value="C:plasma membrane"/>
    <property type="evidence" value="ECO:0007669"/>
    <property type="project" value="UniProtKB-SubCell"/>
</dbReference>
<feature type="transmembrane region" description="Helical" evidence="9">
    <location>
        <begin position="113"/>
        <end position="131"/>
    </location>
</feature>
<evidence type="ECO:0000256" key="7">
    <source>
        <dbReference type="ARBA" id="ARBA00023136"/>
    </source>
</evidence>
<dbReference type="PANTHER" id="PTHR43337">
    <property type="entry name" value="XANTHINE/URACIL PERMEASE C887.17-RELATED"/>
    <property type="match status" value="1"/>
</dbReference>
<feature type="transmembrane region" description="Helical" evidence="9">
    <location>
        <begin position="201"/>
        <end position="220"/>
    </location>
</feature>
<dbReference type="STRING" id="569857.TP70_03905"/>
<feature type="transmembrane region" description="Helical" evidence="9">
    <location>
        <begin position="89"/>
        <end position="107"/>
    </location>
</feature>
<evidence type="ECO:0000256" key="2">
    <source>
        <dbReference type="ARBA" id="ARBA00005697"/>
    </source>
</evidence>
<reference evidence="11 13" key="2">
    <citation type="submission" date="2018-06" db="EMBL/GenBank/DDBJ databases">
        <authorList>
            <consortium name="Pathogen Informatics"/>
            <person name="Doyle S."/>
        </authorList>
    </citation>
    <scope>NUCLEOTIDE SEQUENCE [LARGE SCALE GENOMIC DNA]</scope>
    <source>
        <strain evidence="11 13">NCTC13832</strain>
    </source>
</reference>
<dbReference type="RefSeq" id="WP_044359599.1">
    <property type="nucleotide sequence ID" value="NZ_JXWY01000031.1"/>
</dbReference>
<protein>
    <submittedName>
        <fullName evidence="10">Guanine permease</fullName>
    </submittedName>
    <submittedName>
        <fullName evidence="11">Xanthine/uracil permease family protein</fullName>
    </submittedName>
</protein>
<dbReference type="GO" id="GO:0005345">
    <property type="term" value="F:purine nucleobase transmembrane transporter activity"/>
    <property type="evidence" value="ECO:0007669"/>
    <property type="project" value="TreeGrafter"/>
</dbReference>
<keyword evidence="5 8" id="KW-0812">Transmembrane</keyword>
<dbReference type="InterPro" id="IPR006043">
    <property type="entry name" value="NCS2"/>
</dbReference>
<keyword evidence="4 8" id="KW-1003">Cell membrane</keyword>
<feature type="transmembrane region" description="Helical" evidence="9">
    <location>
        <begin position="175"/>
        <end position="194"/>
    </location>
</feature>
<evidence type="ECO:0000256" key="5">
    <source>
        <dbReference type="ARBA" id="ARBA00022692"/>
    </source>
</evidence>
<dbReference type="Proteomes" id="UP000254100">
    <property type="component" value="Unassembled WGS sequence"/>
</dbReference>
<dbReference type="OrthoDB" id="9808458at2"/>
<feature type="transmembrane region" description="Helical" evidence="9">
    <location>
        <begin position="352"/>
        <end position="371"/>
    </location>
</feature>
<keyword evidence="3 8" id="KW-0813">Transport</keyword>
<dbReference type="EMBL" id="UHDT01000001">
    <property type="protein sequence ID" value="SUM58183.1"/>
    <property type="molecule type" value="Genomic_DNA"/>
</dbReference>
<dbReference type="Pfam" id="PF00860">
    <property type="entry name" value="Xan_ur_permease"/>
    <property type="match status" value="1"/>
</dbReference>
<reference evidence="10 12" key="1">
    <citation type="submission" date="2015-01" db="EMBL/GenBank/DDBJ databases">
        <authorList>
            <person name="Guo J."/>
        </authorList>
    </citation>
    <scope>NUCLEOTIDE SEQUENCE [LARGE SCALE GENOMIC DNA]</scope>
    <source>
        <strain evidence="10 12">DSM 22147</strain>
    </source>
</reference>
<feature type="transmembrane region" description="Helical" evidence="9">
    <location>
        <begin position="56"/>
        <end position="77"/>
    </location>
</feature>
<evidence type="ECO:0000313" key="10">
    <source>
        <dbReference type="EMBL" id="KIX91097.1"/>
    </source>
</evidence>